<keyword evidence="4" id="KW-1185">Reference proteome</keyword>
<dbReference type="RefSeq" id="WP_090385978.1">
    <property type="nucleotide sequence ID" value="NZ_FNLC01000007.1"/>
</dbReference>
<dbReference type="AlphaFoldDB" id="A0A1H1J3S2"/>
<dbReference type="OrthoDB" id="173589at2157"/>
<dbReference type="Pfam" id="PF00091">
    <property type="entry name" value="Tubulin"/>
    <property type="match status" value="1"/>
</dbReference>
<evidence type="ECO:0000313" key="4">
    <source>
        <dbReference type="Proteomes" id="UP000198848"/>
    </source>
</evidence>
<evidence type="ECO:0000256" key="1">
    <source>
        <dbReference type="SAM" id="Coils"/>
    </source>
</evidence>
<feature type="coiled-coil region" evidence="1">
    <location>
        <begin position="39"/>
        <end position="66"/>
    </location>
</feature>
<dbReference type="GO" id="GO:0005525">
    <property type="term" value="F:GTP binding"/>
    <property type="evidence" value="ECO:0007669"/>
    <property type="project" value="InterPro"/>
</dbReference>
<keyword evidence="1" id="KW-0175">Coiled coil</keyword>
<dbReference type="Gene3D" id="3.40.50.1440">
    <property type="entry name" value="Tubulin/FtsZ, GTPase domain"/>
    <property type="match status" value="1"/>
</dbReference>
<dbReference type="InterPro" id="IPR036525">
    <property type="entry name" value="Tubulin/FtsZ_GTPase_sf"/>
</dbReference>
<dbReference type="SUPFAM" id="SSF52490">
    <property type="entry name" value="Tubulin nucleotide-binding domain-like"/>
    <property type="match status" value="1"/>
</dbReference>
<reference evidence="4" key="1">
    <citation type="submission" date="2016-10" db="EMBL/GenBank/DDBJ databases">
        <authorList>
            <person name="Varghese N."/>
            <person name="Submissions S."/>
        </authorList>
    </citation>
    <scope>NUCLEOTIDE SEQUENCE [LARGE SCALE GENOMIC DNA]</scope>
    <source>
        <strain evidence="4">DSM 24767</strain>
    </source>
</reference>
<sequence length="409" mass="45022">MAPTDTFTRWSVIASGEGGGRITSQFFDRTENPGIDDRILVMNTNRADLRNTIDRMREQLHDEQGEEEMMGSYALEFGSQQGAGNFFPNGEACARESLDRIVNRIKDNFGHADAFMHVATLGGGTGNGSIPYVVDQFKHGLEDLDDDGAAEEWMDSVIHTAFGVWPYYTEPPQRHFNAVCGLSRLLRVDDGGQNADMVLLAANSHLDDEENGNGRHYDSINDAIITAVDLMIGAGRETRSVIDVKDYVTIPSQMDAYHFTPAVATDLNGEVYELEYMLDQAAGNTYVPMDVGTTQAAYAIVRAPESMIENDAITEPDVYGAFRDWTEKHDINVAGQASLTPKRGRGSDVDVLLLLGGFDLNPLLEHSWDEFEMLGDSLAGGGRGESDLSESELDRIVDNLESYVDRNAE</sequence>
<feature type="domain" description="Tubulin/FtsZ GTPase" evidence="2">
    <location>
        <begin position="12"/>
        <end position="205"/>
    </location>
</feature>
<dbReference type="STRING" id="1095778.SAMN04489842_4057"/>
<proteinExistence type="predicted"/>
<dbReference type="InterPro" id="IPR003008">
    <property type="entry name" value="Tubulin_FtsZ_GTPase"/>
</dbReference>
<protein>
    <submittedName>
        <fullName evidence="3">Tubulin/FtsZ family, GTPase domain</fullName>
    </submittedName>
</protein>
<gene>
    <name evidence="3" type="ORF">SAMN04489842_4057</name>
</gene>
<evidence type="ECO:0000259" key="2">
    <source>
        <dbReference type="Pfam" id="PF00091"/>
    </source>
</evidence>
<accession>A0A1H1J3S2</accession>
<dbReference type="Proteomes" id="UP000198848">
    <property type="component" value="Unassembled WGS sequence"/>
</dbReference>
<name>A0A1H1J3S2_NATTX</name>
<dbReference type="EMBL" id="FNLC01000007">
    <property type="protein sequence ID" value="SDR44148.1"/>
    <property type="molecule type" value="Genomic_DNA"/>
</dbReference>
<evidence type="ECO:0000313" key="3">
    <source>
        <dbReference type="EMBL" id="SDR44148.1"/>
    </source>
</evidence>
<organism evidence="3 4">
    <name type="scientific">Natronobacterium texcoconense</name>
    <dbReference type="NCBI Taxonomy" id="1095778"/>
    <lineage>
        <taxon>Archaea</taxon>
        <taxon>Methanobacteriati</taxon>
        <taxon>Methanobacteriota</taxon>
        <taxon>Stenosarchaea group</taxon>
        <taxon>Halobacteria</taxon>
        <taxon>Halobacteriales</taxon>
        <taxon>Natrialbaceae</taxon>
        <taxon>Natronobacterium</taxon>
    </lineage>
</organism>